<dbReference type="EC" id="2.7.11.1" evidence="2"/>
<evidence type="ECO:0000313" key="11">
    <source>
        <dbReference type="Proteomes" id="UP000288805"/>
    </source>
</evidence>
<keyword evidence="10" id="KW-0808">Transferase</keyword>
<evidence type="ECO:0000259" key="9">
    <source>
        <dbReference type="Pfam" id="PF14380"/>
    </source>
</evidence>
<feature type="domain" description="Wall-associated receptor kinase galacturonan-binding" evidence="8">
    <location>
        <begin position="40"/>
        <end position="104"/>
    </location>
</feature>
<dbReference type="Proteomes" id="UP000288805">
    <property type="component" value="Unassembled WGS sequence"/>
</dbReference>
<gene>
    <name evidence="10" type="primary">LRK10L-2.7_10</name>
    <name evidence="10" type="ORF">CK203_011154</name>
</gene>
<dbReference type="Pfam" id="PF14380">
    <property type="entry name" value="WAK_assoc"/>
    <property type="match status" value="2"/>
</dbReference>
<comment type="catalytic activity">
    <reaction evidence="6">
        <text>L-seryl-[protein] + ATP = O-phospho-L-seryl-[protein] + ADP + H(+)</text>
        <dbReference type="Rhea" id="RHEA:17989"/>
        <dbReference type="Rhea" id="RHEA-COMP:9863"/>
        <dbReference type="Rhea" id="RHEA-COMP:11604"/>
        <dbReference type="ChEBI" id="CHEBI:15378"/>
        <dbReference type="ChEBI" id="CHEBI:29999"/>
        <dbReference type="ChEBI" id="CHEBI:30616"/>
        <dbReference type="ChEBI" id="CHEBI:83421"/>
        <dbReference type="ChEBI" id="CHEBI:456216"/>
        <dbReference type="EC" id="2.7.11.1"/>
    </reaction>
</comment>
<keyword evidence="4" id="KW-0325">Glycoprotein</keyword>
<dbReference type="GO" id="GO:0004674">
    <property type="term" value="F:protein serine/threonine kinase activity"/>
    <property type="evidence" value="ECO:0007669"/>
    <property type="project" value="UniProtKB-EC"/>
</dbReference>
<proteinExistence type="predicted"/>
<evidence type="ECO:0000256" key="1">
    <source>
        <dbReference type="ARBA" id="ARBA00004167"/>
    </source>
</evidence>
<keyword evidence="10" id="KW-0418">Kinase</keyword>
<evidence type="ECO:0000256" key="4">
    <source>
        <dbReference type="ARBA" id="ARBA00023180"/>
    </source>
</evidence>
<dbReference type="InterPro" id="IPR025287">
    <property type="entry name" value="WAK_GUB"/>
</dbReference>
<organism evidence="10 11">
    <name type="scientific">Vitis vinifera</name>
    <name type="common">Grape</name>
    <dbReference type="NCBI Taxonomy" id="29760"/>
    <lineage>
        <taxon>Eukaryota</taxon>
        <taxon>Viridiplantae</taxon>
        <taxon>Streptophyta</taxon>
        <taxon>Embryophyta</taxon>
        <taxon>Tracheophyta</taxon>
        <taxon>Spermatophyta</taxon>
        <taxon>Magnoliopsida</taxon>
        <taxon>eudicotyledons</taxon>
        <taxon>Gunneridae</taxon>
        <taxon>Pentapetalae</taxon>
        <taxon>rosids</taxon>
        <taxon>Vitales</taxon>
        <taxon>Vitaceae</taxon>
        <taxon>Viteae</taxon>
        <taxon>Vitis</taxon>
    </lineage>
</organism>
<evidence type="ECO:0000256" key="2">
    <source>
        <dbReference type="ARBA" id="ARBA00012513"/>
    </source>
</evidence>
<comment type="caution">
    <text evidence="10">The sequence shown here is derived from an EMBL/GenBank/DDBJ whole genome shotgun (WGS) entry which is preliminary data.</text>
</comment>
<feature type="domain" description="Wall-associated receptor kinase C-terminal" evidence="9">
    <location>
        <begin position="166"/>
        <end position="235"/>
    </location>
</feature>
<dbReference type="GO" id="GO:0016020">
    <property type="term" value="C:membrane"/>
    <property type="evidence" value="ECO:0007669"/>
    <property type="project" value="UniProtKB-SubCell"/>
</dbReference>
<protein>
    <recommendedName>
        <fullName evidence="2">non-specific serine/threonine protein kinase</fullName>
        <ecNumber evidence="2">2.7.11.1</ecNumber>
    </recommendedName>
</protein>
<dbReference type="PANTHER" id="PTHR33138">
    <property type="entry name" value="OS01G0690200 PROTEIN"/>
    <property type="match status" value="1"/>
</dbReference>
<feature type="domain" description="Wall-associated receptor kinase C-terminal" evidence="9">
    <location>
        <begin position="274"/>
        <end position="353"/>
    </location>
</feature>
<reference evidence="10 11" key="1">
    <citation type="journal article" date="2018" name="PLoS Genet.">
        <title>Population sequencing reveals clonal diversity and ancestral inbreeding in the grapevine cultivar Chardonnay.</title>
        <authorList>
            <person name="Roach M.J."/>
            <person name="Johnson D.L."/>
            <person name="Bohlmann J."/>
            <person name="van Vuuren H.J."/>
            <person name="Jones S.J."/>
            <person name="Pretorius I.S."/>
            <person name="Schmidt S.A."/>
            <person name="Borneman A.R."/>
        </authorList>
    </citation>
    <scope>NUCLEOTIDE SEQUENCE [LARGE SCALE GENOMIC DNA]</scope>
    <source>
        <strain evidence="11">cv. Chardonnay</strain>
        <tissue evidence="10">Leaf</tissue>
    </source>
</reference>
<dbReference type="GO" id="GO:0030247">
    <property type="term" value="F:polysaccharide binding"/>
    <property type="evidence" value="ECO:0007669"/>
    <property type="project" value="InterPro"/>
</dbReference>
<feature type="signal peptide" evidence="7">
    <location>
        <begin position="1"/>
        <end position="32"/>
    </location>
</feature>
<dbReference type="Pfam" id="PF13947">
    <property type="entry name" value="GUB_WAK_bind"/>
    <property type="match status" value="1"/>
</dbReference>
<evidence type="ECO:0000256" key="3">
    <source>
        <dbReference type="ARBA" id="ARBA00022729"/>
    </source>
</evidence>
<keyword evidence="3 7" id="KW-0732">Signal</keyword>
<dbReference type="EMBL" id="QGNW01000022">
    <property type="protein sequence ID" value="RVX14238.1"/>
    <property type="molecule type" value="Genomic_DNA"/>
</dbReference>
<evidence type="ECO:0000256" key="7">
    <source>
        <dbReference type="SAM" id="SignalP"/>
    </source>
</evidence>
<dbReference type="PANTHER" id="PTHR33138:SF79">
    <property type="entry name" value="WALL-ASSOCIATED RECEPTOR KINASE GALACTURONAN-BINDING DOMAIN-CONTAINING PROTEIN"/>
    <property type="match status" value="1"/>
</dbReference>
<evidence type="ECO:0000256" key="5">
    <source>
        <dbReference type="ARBA" id="ARBA00047899"/>
    </source>
</evidence>
<dbReference type="InterPro" id="IPR032872">
    <property type="entry name" value="WAK_assoc_C"/>
</dbReference>
<dbReference type="AlphaFoldDB" id="A0A438JZ85"/>
<evidence type="ECO:0000259" key="8">
    <source>
        <dbReference type="Pfam" id="PF13947"/>
    </source>
</evidence>
<sequence>MYLINFFPSPLIISVVVIIFLLSLSFPECACAEDFSYPDCKSLFECGRLRDIGYPFWGKGRPSYCGHPKFELHCERGEPTIEIKSQKYHVLDIHHETQILKIARFLDLFDGNIVCPESNTTMDCALFRFTSKNQNATLLYDCDPEFLPPQTSELLCMKNGKPEHASFVTDTYLANQLASRCELSVVVPVLLTAAQPLTNHALLTNEVLGQGFEVEWIIDETQCRACVESGGACPHPNATIDPSPMSYTSKVENSTFLFDCWQYEDHPGSYWFTCEMDDLQRPSYFVVNTSLANELGSKCAERVVIPVLGTVAQALLNHSLDVDGLLREGFEVEWEVEEEEECGECVESGGGCG</sequence>
<evidence type="ECO:0000313" key="10">
    <source>
        <dbReference type="EMBL" id="RVX14238.1"/>
    </source>
</evidence>
<comment type="subcellular location">
    <subcellularLocation>
        <location evidence="1">Membrane</location>
        <topology evidence="1">Single-pass membrane protein</topology>
    </subcellularLocation>
</comment>
<keyword evidence="10" id="KW-0675">Receptor</keyword>
<feature type="chain" id="PRO_5019285910" description="non-specific serine/threonine protein kinase" evidence="7">
    <location>
        <begin position="33"/>
        <end position="353"/>
    </location>
</feature>
<evidence type="ECO:0000256" key="6">
    <source>
        <dbReference type="ARBA" id="ARBA00048679"/>
    </source>
</evidence>
<comment type="catalytic activity">
    <reaction evidence="5">
        <text>L-threonyl-[protein] + ATP = O-phospho-L-threonyl-[protein] + ADP + H(+)</text>
        <dbReference type="Rhea" id="RHEA:46608"/>
        <dbReference type="Rhea" id="RHEA-COMP:11060"/>
        <dbReference type="Rhea" id="RHEA-COMP:11605"/>
        <dbReference type="ChEBI" id="CHEBI:15378"/>
        <dbReference type="ChEBI" id="CHEBI:30013"/>
        <dbReference type="ChEBI" id="CHEBI:30616"/>
        <dbReference type="ChEBI" id="CHEBI:61977"/>
        <dbReference type="ChEBI" id="CHEBI:456216"/>
        <dbReference type="EC" id="2.7.11.1"/>
    </reaction>
</comment>
<name>A0A438JZ85_VITVI</name>
<accession>A0A438JZ85</accession>